<protein>
    <recommendedName>
        <fullName evidence="2">histidine kinase</fullName>
        <ecNumber evidence="2">2.7.13.3</ecNumber>
    </recommendedName>
</protein>
<evidence type="ECO:0000256" key="7">
    <source>
        <dbReference type="PROSITE-ProRule" id="PRU00169"/>
    </source>
</evidence>
<feature type="transmembrane region" description="Helical" evidence="8">
    <location>
        <begin position="388"/>
        <end position="406"/>
    </location>
</feature>
<reference evidence="11 12" key="1">
    <citation type="submission" date="2018-04" db="EMBL/GenBank/DDBJ databases">
        <title>Novel species isolated from glacier.</title>
        <authorList>
            <person name="Liu Q."/>
            <person name="Xin Y.-H."/>
        </authorList>
    </citation>
    <scope>NUCLEOTIDE SEQUENCE [LARGE SCALE GENOMIC DNA]</scope>
    <source>
        <strain evidence="11 12">GT1R17</strain>
    </source>
</reference>
<dbReference type="Gene3D" id="1.10.4160.10">
    <property type="entry name" value="Hydantoin permease"/>
    <property type="match status" value="1"/>
</dbReference>
<dbReference type="Pfam" id="PF00072">
    <property type="entry name" value="Response_reg"/>
    <property type="match status" value="1"/>
</dbReference>
<feature type="domain" description="Histidine kinase" evidence="9">
    <location>
        <begin position="680"/>
        <end position="895"/>
    </location>
</feature>
<evidence type="ECO:0000313" key="11">
    <source>
        <dbReference type="EMBL" id="PTU31783.1"/>
    </source>
</evidence>
<dbReference type="SUPFAM" id="SSF47384">
    <property type="entry name" value="Homodimeric domain of signal transducing histidine kinase"/>
    <property type="match status" value="1"/>
</dbReference>
<dbReference type="PRINTS" id="PR00344">
    <property type="entry name" value="BCTRLSENSOR"/>
</dbReference>
<dbReference type="OrthoDB" id="9810730at2"/>
<dbReference type="Proteomes" id="UP000244248">
    <property type="component" value="Unassembled WGS sequence"/>
</dbReference>
<feature type="transmembrane region" description="Helical" evidence="8">
    <location>
        <begin position="258"/>
        <end position="286"/>
    </location>
</feature>
<dbReference type="FunFam" id="3.30.565.10:FF:000010">
    <property type="entry name" value="Sensor histidine kinase RcsC"/>
    <property type="match status" value="1"/>
</dbReference>
<keyword evidence="5 11" id="KW-0418">Kinase</keyword>
<dbReference type="InterPro" id="IPR001789">
    <property type="entry name" value="Sig_transdc_resp-reg_receiver"/>
</dbReference>
<feature type="transmembrane region" description="Helical" evidence="8">
    <location>
        <begin position="72"/>
        <end position="95"/>
    </location>
</feature>
<dbReference type="Pfam" id="PF00512">
    <property type="entry name" value="HisKA"/>
    <property type="match status" value="1"/>
</dbReference>
<feature type="modified residue" description="4-aspartylphosphate" evidence="7">
    <location>
        <position position="966"/>
    </location>
</feature>
<dbReference type="CDD" id="cd00156">
    <property type="entry name" value="REC"/>
    <property type="match status" value="1"/>
</dbReference>
<dbReference type="PANTHER" id="PTHR43047">
    <property type="entry name" value="TWO-COMPONENT HISTIDINE PROTEIN KINASE"/>
    <property type="match status" value="1"/>
</dbReference>
<dbReference type="EMBL" id="QANS01000003">
    <property type="protein sequence ID" value="PTU31783.1"/>
    <property type="molecule type" value="Genomic_DNA"/>
</dbReference>
<dbReference type="AlphaFoldDB" id="A0A2T5MGT8"/>
<dbReference type="Gene3D" id="3.40.50.2300">
    <property type="match status" value="1"/>
</dbReference>
<dbReference type="PANTHER" id="PTHR43047:SF64">
    <property type="entry name" value="HISTIDINE KINASE CONTAINING CHEY-HOMOLOGOUS RECEIVER DOMAIN AND PAS DOMAIN-RELATED"/>
    <property type="match status" value="1"/>
</dbReference>
<keyword evidence="4" id="KW-0808">Transferase</keyword>
<evidence type="ECO:0000256" key="6">
    <source>
        <dbReference type="ARBA" id="ARBA00023012"/>
    </source>
</evidence>
<keyword evidence="12" id="KW-1185">Reference proteome</keyword>
<comment type="catalytic activity">
    <reaction evidence="1">
        <text>ATP + protein L-histidine = ADP + protein N-phospho-L-histidine.</text>
        <dbReference type="EC" id="2.7.13.3"/>
    </reaction>
</comment>
<dbReference type="SMART" id="SM00387">
    <property type="entry name" value="HATPase_c"/>
    <property type="match status" value="1"/>
</dbReference>
<dbReference type="PROSITE" id="PS50109">
    <property type="entry name" value="HIS_KIN"/>
    <property type="match status" value="1"/>
</dbReference>
<dbReference type="EC" id="2.7.13.3" evidence="2"/>
<keyword evidence="8" id="KW-0812">Transmembrane</keyword>
<dbReference type="Gene3D" id="3.30.565.10">
    <property type="entry name" value="Histidine kinase-like ATPase, C-terminal domain"/>
    <property type="match status" value="1"/>
</dbReference>
<evidence type="ECO:0000259" key="9">
    <source>
        <dbReference type="PROSITE" id="PS50109"/>
    </source>
</evidence>
<comment type="caution">
    <text evidence="11">The sequence shown here is derived from an EMBL/GenBank/DDBJ whole genome shotgun (WGS) entry which is preliminary data.</text>
</comment>
<feature type="transmembrane region" description="Helical" evidence="8">
    <location>
        <begin position="107"/>
        <end position="130"/>
    </location>
</feature>
<proteinExistence type="predicted"/>
<feature type="transmembrane region" description="Helical" evidence="8">
    <location>
        <begin position="41"/>
        <end position="60"/>
    </location>
</feature>
<dbReference type="CDD" id="cd16922">
    <property type="entry name" value="HATPase_EvgS-ArcB-TorS-like"/>
    <property type="match status" value="1"/>
</dbReference>
<evidence type="ECO:0000313" key="12">
    <source>
        <dbReference type="Proteomes" id="UP000244248"/>
    </source>
</evidence>
<feature type="transmembrane region" description="Helical" evidence="8">
    <location>
        <begin position="150"/>
        <end position="168"/>
    </location>
</feature>
<dbReference type="SUPFAM" id="SSF55874">
    <property type="entry name" value="ATPase domain of HSP90 chaperone/DNA topoisomerase II/histidine kinase"/>
    <property type="match status" value="1"/>
</dbReference>
<evidence type="ECO:0000259" key="10">
    <source>
        <dbReference type="PROSITE" id="PS50110"/>
    </source>
</evidence>
<evidence type="ECO:0000256" key="1">
    <source>
        <dbReference type="ARBA" id="ARBA00000085"/>
    </source>
</evidence>
<dbReference type="InterPro" id="IPR003661">
    <property type="entry name" value="HisK_dim/P_dom"/>
</dbReference>
<evidence type="ECO:0000256" key="3">
    <source>
        <dbReference type="ARBA" id="ARBA00022553"/>
    </source>
</evidence>
<dbReference type="SMART" id="SM00448">
    <property type="entry name" value="REC"/>
    <property type="match status" value="1"/>
</dbReference>
<dbReference type="InterPro" id="IPR036097">
    <property type="entry name" value="HisK_dim/P_sf"/>
</dbReference>
<evidence type="ECO:0000256" key="5">
    <source>
        <dbReference type="ARBA" id="ARBA00022777"/>
    </source>
</evidence>
<keyword evidence="8" id="KW-1133">Transmembrane helix</keyword>
<dbReference type="RefSeq" id="WP_107940335.1">
    <property type="nucleotide sequence ID" value="NZ_QANS01000003.1"/>
</dbReference>
<dbReference type="SUPFAM" id="SSF52172">
    <property type="entry name" value="CheY-like"/>
    <property type="match status" value="1"/>
</dbReference>
<feature type="transmembrane region" description="Helical" evidence="8">
    <location>
        <begin position="456"/>
        <end position="476"/>
    </location>
</feature>
<feature type="transmembrane region" description="Helical" evidence="8">
    <location>
        <begin position="570"/>
        <end position="590"/>
    </location>
</feature>
<feature type="transmembrane region" description="Helical" evidence="8">
    <location>
        <begin position="360"/>
        <end position="382"/>
    </location>
</feature>
<feature type="transmembrane region" description="Helical" evidence="8">
    <location>
        <begin position="602"/>
        <end position="627"/>
    </location>
</feature>
<accession>A0A2T5MGT8</accession>
<evidence type="ECO:0000256" key="8">
    <source>
        <dbReference type="SAM" id="Phobius"/>
    </source>
</evidence>
<keyword evidence="6" id="KW-0902">Two-component regulatory system</keyword>
<keyword evidence="3 7" id="KW-0597">Phosphoprotein</keyword>
<dbReference type="SMART" id="SM00388">
    <property type="entry name" value="HisKA"/>
    <property type="match status" value="1"/>
</dbReference>
<dbReference type="PROSITE" id="PS50110">
    <property type="entry name" value="RESPONSE_REGULATORY"/>
    <property type="match status" value="1"/>
</dbReference>
<dbReference type="InterPro" id="IPR005467">
    <property type="entry name" value="His_kinase_dom"/>
</dbReference>
<dbReference type="Gene3D" id="1.10.287.130">
    <property type="match status" value="1"/>
</dbReference>
<dbReference type="InterPro" id="IPR036890">
    <property type="entry name" value="HATPase_C_sf"/>
</dbReference>
<evidence type="ECO:0000256" key="4">
    <source>
        <dbReference type="ARBA" id="ARBA00022679"/>
    </source>
</evidence>
<feature type="transmembrane region" description="Helical" evidence="8">
    <location>
        <begin position="427"/>
        <end position="450"/>
    </location>
</feature>
<dbReference type="CDD" id="cd00082">
    <property type="entry name" value="HisKA"/>
    <property type="match status" value="1"/>
</dbReference>
<sequence length="1126" mass="123522">MHPQQRIVRERRQYNKWAGSQTLEDYALRYTAEKARKRSSFVIASTALGAISFLACEAIGGSLSLQFGFANVMLAIAVVSVFMFLVGLPIAYYAARDGLDIDLLTRGAGFGYMGSTITSLIYASFTFLLFSIEASIMSQALHMVTGMPLWIAHLVSALVVIPIAIYGISLISRMQVWTQPIWLVLQIAPIIYLFWNYSSDMHDWQSFAGQRGTGGNTIDLPLFAVAASTLLSLLPQIGEQADYLRFMPDRERVGAWRWWTAVLSTGPGWVFMGALKLAAGGLLAWFALRHGVPESAASQPVEMFNVVFRDMLDSPAVALAVTGVFIVTCQIKINTTNAYAGSIAWSNFFSRLTHAHPGRVVWLVFNVLIALLLMEIGIFSVIESLLMLYANFAVGWIGALTADLVINKPLGLSPPNIEFKRAHLYDINPVGVGSMLLSIIVSTSAFFGMFGTLPQALSPFIGFGVAMVTAPLIAWATGGRFYLARQPTGLPEGLKEIRCVICETTFERPDMAFCPAYKGPICSLCCTLEARCHDVCKEESRFGQQIAAVLARLLPGKLANSMHIRSVGHFLGMLFLFTLAIACLLSFIYFQYGTLVPDARGVIGTTLWIVFLALFIFSGVACWLLVLAHSTRNTALSESSRQTAMLMDEIAAHERTDAALQKAKEVAEAANEAKSRYVVGISHEIRSPLNSIFGYAQLLEREPANPPQNAVRVIRRSAEHLSNLVDGLLDISKIESGLLRLNRDKVRLTDFLDQIVDMFRVQAVAKGIEFRYEAAAWLPAVVNIDEKRLRQVLINLLSNAIKFTDSGHASLSVRYRSHVAEFEIADTGIGIRPQDMDDIFKPFERGGMPGAKAAPGAGLGLTITKVLVQIMGGEISVQSTPGEGSRFLVRLHLSEARGEASAEIRRPIIGYEGPRRKVLLVDDDPEHLNLLRHLLAPLDFRLFQASDGLAAVEMAQQCQPDLVTLDIAMPGANGWEAAARLRELMPALRIVMVSANAHDHRPGDNDDETHAAHDAFVTKPIDVDFLLERLRSLLELQWIYAEVSPVALAPAAALLSASSLGLRKHLSALRQLGRMGHVRGIEAKLREIETEDPGCAPQLAHLRQLASSFDLKGYLSALDTMDNTPS</sequence>
<evidence type="ECO:0000256" key="2">
    <source>
        <dbReference type="ARBA" id="ARBA00012438"/>
    </source>
</evidence>
<keyword evidence="8" id="KW-0472">Membrane</keyword>
<dbReference type="GO" id="GO:0000155">
    <property type="term" value="F:phosphorelay sensor kinase activity"/>
    <property type="evidence" value="ECO:0007669"/>
    <property type="project" value="InterPro"/>
</dbReference>
<dbReference type="InterPro" id="IPR011006">
    <property type="entry name" value="CheY-like_superfamily"/>
</dbReference>
<gene>
    <name evidence="11" type="ORF">CJD38_08290</name>
</gene>
<dbReference type="InterPro" id="IPR004358">
    <property type="entry name" value="Sig_transdc_His_kin-like_C"/>
</dbReference>
<organism evidence="11 12">
    <name type="scientific">Stenotrophobium rhamnosiphilum</name>
    <dbReference type="NCBI Taxonomy" id="2029166"/>
    <lineage>
        <taxon>Bacteria</taxon>
        <taxon>Pseudomonadati</taxon>
        <taxon>Pseudomonadota</taxon>
        <taxon>Gammaproteobacteria</taxon>
        <taxon>Nevskiales</taxon>
        <taxon>Nevskiaceae</taxon>
        <taxon>Stenotrophobium</taxon>
    </lineage>
</organism>
<feature type="domain" description="Response regulatory" evidence="10">
    <location>
        <begin position="917"/>
        <end position="1034"/>
    </location>
</feature>
<name>A0A2T5MGT8_9GAMM</name>
<feature type="transmembrane region" description="Helical" evidence="8">
    <location>
        <begin position="180"/>
        <end position="198"/>
    </location>
</feature>
<dbReference type="Pfam" id="PF02518">
    <property type="entry name" value="HATPase_c"/>
    <property type="match status" value="1"/>
</dbReference>
<dbReference type="InterPro" id="IPR003594">
    <property type="entry name" value="HATPase_dom"/>
</dbReference>